<dbReference type="NCBIfam" id="NF008368">
    <property type="entry name" value="PRK11166.1"/>
    <property type="match status" value="1"/>
</dbReference>
<evidence type="ECO:0000256" key="4">
    <source>
        <dbReference type="ARBA" id="ARBA00022490"/>
    </source>
</evidence>
<accession>A0ABT4IWS8</accession>
<evidence type="ECO:0000256" key="7">
    <source>
        <dbReference type="ARBA" id="ARBA00022801"/>
    </source>
</evidence>
<keyword evidence="6 10" id="KW-0283">Flagellar rotation</keyword>
<gene>
    <name evidence="12" type="primary">cheZ</name>
    <name evidence="12" type="ORF">L0635_13520</name>
</gene>
<name>A0ABT4IWS8_9GAMM</name>
<proteinExistence type="inferred from homology"/>
<evidence type="ECO:0000256" key="3">
    <source>
        <dbReference type="ARBA" id="ARBA00018484"/>
    </source>
</evidence>
<evidence type="ECO:0000256" key="1">
    <source>
        <dbReference type="ARBA" id="ARBA00004496"/>
    </source>
</evidence>
<keyword evidence="7 10" id="KW-0378">Hydrolase</keyword>
<keyword evidence="5 10" id="KW-0145">Chemotaxis</keyword>
<feature type="region of interest" description="Disordered" evidence="11">
    <location>
        <begin position="199"/>
        <end position="219"/>
    </location>
</feature>
<dbReference type="GO" id="GO:0016787">
    <property type="term" value="F:hydrolase activity"/>
    <property type="evidence" value="ECO:0007669"/>
    <property type="project" value="UniProtKB-KW"/>
</dbReference>
<evidence type="ECO:0000256" key="6">
    <source>
        <dbReference type="ARBA" id="ARBA00022779"/>
    </source>
</evidence>
<evidence type="ECO:0000313" key="13">
    <source>
        <dbReference type="Proteomes" id="UP001321125"/>
    </source>
</evidence>
<evidence type="ECO:0000256" key="11">
    <source>
        <dbReference type="SAM" id="MobiDB-lite"/>
    </source>
</evidence>
<comment type="subcellular location">
    <subcellularLocation>
        <location evidence="1 10">Cytoplasm</location>
    </subcellularLocation>
</comment>
<comment type="similarity">
    <text evidence="2 10">Belongs to the CheZ family.</text>
</comment>
<evidence type="ECO:0000256" key="5">
    <source>
        <dbReference type="ARBA" id="ARBA00022500"/>
    </source>
</evidence>
<comment type="function">
    <text evidence="10">Plays an important role in bacterial chemotaxis signal transduction pathway by accelerating the dephosphorylation of phosphorylated CheY (CheY-P).</text>
</comment>
<dbReference type="InterPro" id="IPR007439">
    <property type="entry name" value="Chemotax_Pase_CheZ"/>
</dbReference>
<dbReference type="SUPFAM" id="SSF75708">
    <property type="entry name" value="Chemotaxis phosphatase CheZ"/>
    <property type="match status" value="1"/>
</dbReference>
<organism evidence="12 13">
    <name type="scientific">Vreelandella janggokensis</name>
    <dbReference type="NCBI Taxonomy" id="370767"/>
    <lineage>
        <taxon>Bacteria</taxon>
        <taxon>Pseudomonadati</taxon>
        <taxon>Pseudomonadota</taxon>
        <taxon>Gammaproteobacteria</taxon>
        <taxon>Oceanospirillales</taxon>
        <taxon>Halomonadaceae</taxon>
        <taxon>Vreelandella</taxon>
    </lineage>
</organism>
<dbReference type="PANTHER" id="PTHR43693">
    <property type="entry name" value="PROTEIN PHOSPHATASE CHEZ"/>
    <property type="match status" value="1"/>
</dbReference>
<comment type="subunit">
    <text evidence="10">Homodimer.</text>
</comment>
<dbReference type="InterPro" id="IPR050992">
    <property type="entry name" value="CheZ_family_phosphatases"/>
</dbReference>
<dbReference type="Proteomes" id="UP001321125">
    <property type="component" value="Unassembled WGS sequence"/>
</dbReference>
<dbReference type="PANTHER" id="PTHR43693:SF1">
    <property type="entry name" value="PROTEIN PHOSPHATASE CHEZ"/>
    <property type="match status" value="1"/>
</dbReference>
<dbReference type="EC" id="3.1.3.-" evidence="10"/>
<dbReference type="Gene3D" id="1.10.287.500">
    <property type="entry name" value="Helix hairpin bin"/>
    <property type="match status" value="1"/>
</dbReference>
<comment type="caution">
    <text evidence="12">The sequence shown here is derived from an EMBL/GenBank/DDBJ whole genome shotgun (WGS) entry which is preliminary data.</text>
</comment>
<dbReference type="PIRSF" id="PIRSF002884">
    <property type="entry name" value="CheZ"/>
    <property type="match status" value="1"/>
</dbReference>
<reference evidence="12 13" key="1">
    <citation type="submission" date="2022-02" db="EMBL/GenBank/DDBJ databases">
        <title>Study of halophilic communities from a Mexican lake.</title>
        <authorList>
            <person name="Hernandez-Soto L.M."/>
            <person name="Martinez-Abarca F."/>
            <person name="Ramirez-Saad H.C."/>
            <person name="Aguirre-Garrido J.F."/>
        </authorList>
    </citation>
    <scope>NUCLEOTIDE SEQUENCE [LARGE SCALE GENOMIC DNA]</scope>
    <source>
        <strain evidence="12 13">Hjan13</strain>
    </source>
</reference>
<evidence type="ECO:0000256" key="8">
    <source>
        <dbReference type="ARBA" id="ARBA00022912"/>
    </source>
</evidence>
<keyword evidence="4 10" id="KW-0963">Cytoplasm</keyword>
<dbReference type="Pfam" id="PF04344">
    <property type="entry name" value="CheZ"/>
    <property type="match status" value="1"/>
</dbReference>
<dbReference type="Gene3D" id="1.20.5.590">
    <property type="entry name" value="Single helix bin"/>
    <property type="match status" value="1"/>
</dbReference>
<sequence>MSQNEQSGSTQLSEEAAEDLIHRVGKLTRMLRENMRELGLDKEIERAAEAIPDARDRLHYVATMTEQAADRSLNAIDRAQPLQDQLSDQAEALDKRWAEWFEAPKELDEAKALVKDTRGYLGSVPDMAAATNKELMEIMMAQDFQDLTGQVIKKMMDVIREIEHQLVQVLIDNVPEAQARETMQRKAEDQWKNENARRNEELLNGPQVKDNAPDIVTGQDQVDDLLDELGF</sequence>
<keyword evidence="8 10" id="KW-0904">Protein phosphatase</keyword>
<evidence type="ECO:0000256" key="9">
    <source>
        <dbReference type="ARBA" id="ARBA00029599"/>
    </source>
</evidence>
<keyword evidence="13" id="KW-1185">Reference proteome</keyword>
<dbReference type="EMBL" id="JAKNQU010000005">
    <property type="protein sequence ID" value="MCZ0928101.1"/>
    <property type="molecule type" value="Genomic_DNA"/>
</dbReference>
<evidence type="ECO:0000313" key="12">
    <source>
        <dbReference type="EMBL" id="MCZ0928101.1"/>
    </source>
</evidence>
<dbReference type="RefSeq" id="WP_085917570.1">
    <property type="nucleotide sequence ID" value="NZ_JAKNQU010000005.1"/>
</dbReference>
<evidence type="ECO:0000256" key="2">
    <source>
        <dbReference type="ARBA" id="ARBA00005908"/>
    </source>
</evidence>
<protein>
    <recommendedName>
        <fullName evidence="3 10">Protein phosphatase CheZ</fullName>
        <ecNumber evidence="10">3.1.3.-</ecNumber>
    </recommendedName>
    <alternativeName>
        <fullName evidence="9 10">Chemotaxis protein CheZ</fullName>
    </alternativeName>
</protein>
<evidence type="ECO:0000256" key="10">
    <source>
        <dbReference type="PIRNR" id="PIRNR002884"/>
    </source>
</evidence>